<evidence type="ECO:0000313" key="2">
    <source>
        <dbReference type="Proteomes" id="UP000604083"/>
    </source>
</evidence>
<dbReference type="Proteomes" id="UP000604083">
    <property type="component" value="Unassembled WGS sequence"/>
</dbReference>
<dbReference type="Gene3D" id="3.30.420.40">
    <property type="match status" value="2"/>
</dbReference>
<dbReference type="SUPFAM" id="SSF53067">
    <property type="entry name" value="Actin-like ATPase domain"/>
    <property type="match status" value="1"/>
</dbReference>
<reference evidence="1" key="1">
    <citation type="submission" date="2021-01" db="EMBL/GenBank/DDBJ databases">
        <title>Modified the classification status of verrucomicrobia.</title>
        <authorList>
            <person name="Feng X."/>
        </authorList>
    </citation>
    <scope>NUCLEOTIDE SEQUENCE</scope>
    <source>
        <strain evidence="1">KCTC 12986</strain>
    </source>
</reference>
<keyword evidence="2" id="KW-1185">Reference proteome</keyword>
<gene>
    <name evidence="1" type="ORF">JIN78_06780</name>
</gene>
<dbReference type="AlphaFoldDB" id="A0A934VM60"/>
<dbReference type="RefSeq" id="WP_200391197.1">
    <property type="nucleotide sequence ID" value="NZ_JAENIO010000013.1"/>
</dbReference>
<proteinExistence type="predicted"/>
<accession>A0A934VM60</accession>
<dbReference type="InterPro" id="IPR043129">
    <property type="entry name" value="ATPase_NBD"/>
</dbReference>
<protein>
    <submittedName>
        <fullName evidence="1">ROK family protein</fullName>
    </submittedName>
</protein>
<comment type="caution">
    <text evidence="1">The sequence shown here is derived from an EMBL/GenBank/DDBJ whole genome shotgun (WGS) entry which is preliminary data.</text>
</comment>
<organism evidence="1 2">
    <name type="scientific">Roseibacillus ishigakijimensis</name>
    <dbReference type="NCBI Taxonomy" id="454146"/>
    <lineage>
        <taxon>Bacteria</taxon>
        <taxon>Pseudomonadati</taxon>
        <taxon>Verrucomicrobiota</taxon>
        <taxon>Verrucomicrobiia</taxon>
        <taxon>Verrucomicrobiales</taxon>
        <taxon>Verrucomicrobiaceae</taxon>
        <taxon>Roseibacillus</taxon>
    </lineage>
</organism>
<name>A0A934VM60_9BACT</name>
<dbReference type="EMBL" id="JAENIO010000013">
    <property type="protein sequence ID" value="MBK1833761.1"/>
    <property type="molecule type" value="Genomic_DNA"/>
</dbReference>
<sequence length="465" mass="50991">MILSDPFCDQILDPEFLPAIEFFRAYDQDAARNPFATPVTLALCRPDGLCFHHSFTLLPDEPAFASRTLTFLERTLKFLLWMQGGSRVHFHGPPAFAEKLAAIYHHPRGKRAFDSHFLGKTVFGEAIEFITHSSAEDLPAARDRETSLGGHLDGCRIGFDLGGSDRKAAALIDGEVVHSEEVPWDPYFQSDPEYHLAGIRDSLQSAARHLPRVDAIGGSAAGVYLNNEVRAASLFRGVTDPVLQQDFVRPIFKNLRREWNDVPFEVINDGEVTALAAANSLQAHSILGIAMGTSLAAGYCNPRGGITPWLNELAFSPIDLRPQAPVDEWSGDQGCGVQYFSQQAAARLAPLAGFHFGKMPFPEQLVELQNAVKAGDDRALSVFHTIGHYLGHTIPLYARFYELEHILLLGRVLSGDGGQAIIDTAASTLALHEPELHDRIALHTPDEKMKRHGQAIAAASLPELP</sequence>
<evidence type="ECO:0000313" key="1">
    <source>
        <dbReference type="EMBL" id="MBK1833761.1"/>
    </source>
</evidence>